<evidence type="ECO:0000313" key="1">
    <source>
        <dbReference type="EMBL" id="KAI8530090.1"/>
    </source>
</evidence>
<protein>
    <submittedName>
        <fullName evidence="1">Uncharacterized protein</fullName>
    </submittedName>
</protein>
<comment type="caution">
    <text evidence="1">The sequence shown here is derived from an EMBL/GenBank/DDBJ whole genome shotgun (WGS) entry which is preliminary data.</text>
</comment>
<keyword evidence="2" id="KW-1185">Reference proteome</keyword>
<accession>A0ACC0LN83</accession>
<name>A0ACC0LN83_RHOML</name>
<dbReference type="EMBL" id="CM046398">
    <property type="protein sequence ID" value="KAI8530090.1"/>
    <property type="molecule type" value="Genomic_DNA"/>
</dbReference>
<dbReference type="Proteomes" id="UP001062846">
    <property type="component" value="Chromosome 11"/>
</dbReference>
<sequence length="3651" mass="408527">MDKDKNKNRTDLLAAGRKKLQQFRQEKDGKGSKSSGKAAKSEHNIDADAASAAKPAAALLQGPDAVVSSVRDSNEGFVDIPVAYSHGHSQFNDVDIADIDPLSVGLMLEAGSVPTTLESSVELMREDLRVNEAMMNLGAVKEQDFESSVTYQADSTQTLSVESAMLTSGNSGGLVSEMNSVYLASPIPVDSFTPPDLVGTTKLVGIAVEAEHVQGADQVTDIGAIQGADFLVSKQVDTNSRIDLEGDAILDLPGLGESAEFCAGSSCRDTSIKEPTIEMEPTKLNSISAAAGETNEVKEVWTMDGHSVSPQPLRVSHDSSAVTPEVAVHQGKDAVAKFLNEGKSEMRSAEGDEANSQEEVVNVEDFLVAEARPMEDKMVSLSSGTGVILMSVSQLAELLRMLDEEEFKLVLASRELTADSEFRSTDSSTINGELRSNSRTIVPEYQSSDVLEEVTEQLYLANVEKDVFLLQLDDQSVQHLEFSHQHKQLLDEMSIACSLITELRGRNESLAEELAKCKSEIQAAVCATEELEKQFHTAKAEIVGISTRADELHLELERSHGELSSLSADLADCRALVSALRVENDDLNGNLTSAVEEKKRLTEEKGYLTLGNEELLKELAECKGSLLSLQEENVNLSGGLALKSEERRKLKEEKENVVHENEKLLTNLTERTALLEALQVENANLNGSLTSVMEERFRLGEEKDHFVTENEELLSELVDCRSLVAGIQIDYRKAVDGMKDATLHLEQLEQENMLPSKSGDAANQIEVTDMPSRGPECATTADETHQLLREWKTENFSPRLRKPDDGSMDWSQLEQLKLEACDHSSGFVDLKVHLEEAENLTQELENAIEGMHSHSVSLSKSSGKMVAPAVSRLIQAFESKAHFDDHDIEEVPSAADQSLVNSFTLIKERTRKLRAVHKKLHGDAKKASKLYMGERDCRIVADAALGEPKVTYEALEEHINFSEAANIELVVLYEFLKQHFFDIEAKRVEHLALCQALREQSTVSVAKNIDRVKKLGDYQLRTRELERQLDEMHSSSDEMASSMSNQVELMHKEVAERASMLEQEWNSTVAQIVQTVGKLDLLVGSSCSTASLTSYYPDGLSDTGTLVASSVEAATPVIEDLRKKLEASRKDHEAMSSSLKSLYEKLNDLHGRHELASGVLLRVYSNLKKLVDDSCGHIEESRIIQQNENVLDPLSLNNYDTLMEQVAVFLGERLQLESMNNRLNLELINKAKEIEEMKERGLDSDGILKLVEDVEGAIMLEGTGLKSDNLGSRLQYLISFLFHKYKEADKTVSWTTRTNSCEEMELSELQGQIDHLTFLIVQHETENLILKESLRQGVEDLIAIQSNLQEKVNELKQSEQRVASIREKLGIAVSKGKGLIVQRDTLKKSLAETSNELDKCSQELQLKDTRLQDVETKLKTYLEAGERVEALESELSYIRNSATALRESFLLKDSVLQRIEEILDDLQLPEHFHSRDTIEKVDWLAQSITRNTFALTDWDQKSSVGGGSYSDTGFAAMDAWKEDSPLNLNSGDDLQRKYEELQSKFYGLAEQNEMLEQSLMERNNVMQRWEEMLEGITMPLHLRSMEPEDRIEWLGSALSVSDHHCNALQVKVDNFETYCATLTADLEESQKRLSELETALQAVTHEKEHLSDSLEILTRDYDKVSEKLVQFEVENDKLHKELTALKDTLVENNRNQKHIEHVDGEIRRLVNLVTDVIRDSVTDDVVSGGSSTECLERVLQKLVEKFTNLSLENCIVVESDHETKTEKDHAIQCEQRDSEGLKEQDLSILKQDLDEALHGLICVKAERDRYMEQNQSLTHEVEALNLKRQEMRDLLSQEEQKSASVREKLNVAVRKGKSLVQQRDSLKQTIEEVNNEVKRMKSEINHRDSSLSEYEQKIKVLSTCQESVEVLESDNLSLRNRLAETEYLLHEKTHTLSLMLNTLKGVGAVFEFNISDPVEMLEQIGRQWHDRHAAVAASEQDMMKSKRAAELLLAELNEVQERNDGFQEELAKYSSELLELSKERDLAEAAKREAFSQVKKLSAIRSEEGNNQFAELMILKSYVDQLRKGLFETNDLLGRVLSKDVEYVQNLEASLMSCLEPSGALNVVGLPLGSPDNVISLNKENQEMFLVMDFMLDSKMQEHSNDNNLVEIFSLTGHQLQGLVKEIDALKEKLYKHSVTLDEGVKHVVEVVGIVCRELTSHKKSYDSMKENIIRLECIEKEKDTEIGVLHANITLLYEACRSSIIGIENWKADFVSNGLAATDHGMNLETSVSVDGGNLFSQQTLLSSEQRCSTMADRFLLVVKDFICTQANIVEAGYKEMKTTISNLQKELQEKDIKKDRTCIELVSQIKEAEAAAGSHLQDFQFANARLHDLERRLQAMTEQRNILEQRVKELQDGEANSKDLEERVKSLNEVLAAKEQEIESLMQALDEEEIQVEELTNKIGELERVVQQKNLDLENLEASRGKAMKKLSITVSKFDELHHLSGSLLSEVEKLQLQLQDRDAEISFLRQEVTRCTSDALVASQMSSKRNSDEIYDLLTWLDSLTSGVLGHDAHFDEEKLDEVHQYKERFQKHIMSLVAEIEDLRAATQSRDMLLQVERNRVGDLTRKGESLEDSLREKESQLTRLQRVGDSVQTASTASEILEVEPVKQLQLVEAIRAADFTDFLEINKWAAPGACITPQVRSLRKVNNDQVAIAIDMDTGSGGKLEDEDDDKGVPGLSGIEGLEATSEPVIEEIQPITQTAIIEQLRSVTETLATMQQNQSLLMETVLALQKKSTTPPPPQAETEGTHPSGSQTETRDNQIDLNAYVRRFRELSVDVQEPISEDRLAKICVDGMQPAFKPHLVTHHFPDFSALYEAARNLNETVEPPLPPPRYQHSPRGRHPGSRQTAYAASGSPPSRSRGYPAKRPKYNEPPPLPVTAAEAQAFLDAWVQDGKFMVEEAVELTAAKDVLRNPLPNHKDNGKAVMMVTISHHEENEEPASCEIANIEGPEYPNFEERRASSLQNSTKFKWCGELASSPGEAGSLAECHETLEAEGDLLEHFTQCCSLSSLTPKQPNKPRKKKKKISEPPTIQKLTTPDEGQEERPPALQEVEVAPECLQDGPRPQKQELEERSVPCSVAEIFPEEAIDDWRTPISNGLKSPSAAITLSNLKHFTIYQGVLYYRGSGGLLARCIGEEEAKIKVQEVHEQSCGTGDISLYRRLQRQGYYWPTMATDAAELQNKCPKCRETPSKAECNFIGVYTDWRKPYIDFLTDGTLPPDQVDMAIVKKRAPKPRQFAEGDLVLKAAPHVMKGKSASKFAAKWEGPFVVKEANENGYYRLSKPDSDVLLAPINARSSSPPSSFRLPPFTSTMAPQSPITRYLHCPTPSRAGPNSPVWNYIPRMRRLPATGDTQFLLLRAGIESPPDWFIKGGVPQNLVEEYYHMASSGQASFTKELIQAWDSLPLRHLQFRRLPNDLPTHIQQLQKDTELILPSGVHHAEVISARGFGQLRITAEQLIVYDQPSYRLSIATFDALDQSQDLGPAFIPTAEEEDPLFGNNAPRSSTRRPVTILWWNCKGATRMSFYKYFLDTVTLHRPNLVVVSNTWFGGALAKEMSLTIGFANSAVVDPITPCSLGGAWILWNDELPCTILGTYRNEITALIDVPSM</sequence>
<organism evidence="1 2">
    <name type="scientific">Rhododendron molle</name>
    <name type="common">Chinese azalea</name>
    <name type="synonym">Azalea mollis</name>
    <dbReference type="NCBI Taxonomy" id="49168"/>
    <lineage>
        <taxon>Eukaryota</taxon>
        <taxon>Viridiplantae</taxon>
        <taxon>Streptophyta</taxon>
        <taxon>Embryophyta</taxon>
        <taxon>Tracheophyta</taxon>
        <taxon>Spermatophyta</taxon>
        <taxon>Magnoliopsida</taxon>
        <taxon>eudicotyledons</taxon>
        <taxon>Gunneridae</taxon>
        <taxon>Pentapetalae</taxon>
        <taxon>asterids</taxon>
        <taxon>Ericales</taxon>
        <taxon>Ericaceae</taxon>
        <taxon>Ericoideae</taxon>
        <taxon>Rhodoreae</taxon>
        <taxon>Rhododendron</taxon>
    </lineage>
</organism>
<evidence type="ECO:0000313" key="2">
    <source>
        <dbReference type="Proteomes" id="UP001062846"/>
    </source>
</evidence>
<reference evidence="1" key="1">
    <citation type="submission" date="2022-02" db="EMBL/GenBank/DDBJ databases">
        <title>Plant Genome Project.</title>
        <authorList>
            <person name="Zhang R.-G."/>
        </authorList>
    </citation>
    <scope>NUCLEOTIDE SEQUENCE</scope>
    <source>
        <strain evidence="1">AT1</strain>
    </source>
</reference>
<gene>
    <name evidence="1" type="ORF">RHMOL_Rhmol11G0028400</name>
</gene>
<proteinExistence type="predicted"/>